<feature type="region of interest" description="Disordered" evidence="1">
    <location>
        <begin position="53"/>
        <end position="89"/>
    </location>
</feature>
<feature type="compositionally biased region" description="Polar residues" evidence="1">
    <location>
        <begin position="54"/>
        <end position="68"/>
    </location>
</feature>
<evidence type="ECO:0000313" key="2">
    <source>
        <dbReference type="EMBL" id="GAA0152754.1"/>
    </source>
</evidence>
<organism evidence="2 3">
    <name type="scientific">Lithospermum erythrorhizon</name>
    <name type="common">Purple gromwell</name>
    <name type="synonym">Lithospermum officinale var. erythrorhizon</name>
    <dbReference type="NCBI Taxonomy" id="34254"/>
    <lineage>
        <taxon>Eukaryota</taxon>
        <taxon>Viridiplantae</taxon>
        <taxon>Streptophyta</taxon>
        <taxon>Embryophyta</taxon>
        <taxon>Tracheophyta</taxon>
        <taxon>Spermatophyta</taxon>
        <taxon>Magnoliopsida</taxon>
        <taxon>eudicotyledons</taxon>
        <taxon>Gunneridae</taxon>
        <taxon>Pentapetalae</taxon>
        <taxon>asterids</taxon>
        <taxon>lamiids</taxon>
        <taxon>Boraginales</taxon>
        <taxon>Boraginaceae</taxon>
        <taxon>Boraginoideae</taxon>
        <taxon>Lithospermeae</taxon>
        <taxon>Lithospermum</taxon>
    </lineage>
</organism>
<dbReference type="EMBL" id="BAABME010002040">
    <property type="protein sequence ID" value="GAA0152754.1"/>
    <property type="molecule type" value="Genomic_DNA"/>
</dbReference>
<sequence>MDDLSFTPNHDLFANMAITQEVADNIARTLNGAPGEGSLPSTEVLSVQPLAVRNSETTQANPASTPSSIHAAPPPTSRAGALQPGTSAVNTGRCIIRSSVKREPSSKRV</sequence>
<keyword evidence="3" id="KW-1185">Reference proteome</keyword>
<comment type="caution">
    <text evidence="2">The sequence shown here is derived from an EMBL/GenBank/DDBJ whole genome shotgun (WGS) entry which is preliminary data.</text>
</comment>
<accession>A0AAV3PMA6</accession>
<dbReference type="Proteomes" id="UP001454036">
    <property type="component" value="Unassembled WGS sequence"/>
</dbReference>
<evidence type="ECO:0000256" key="1">
    <source>
        <dbReference type="SAM" id="MobiDB-lite"/>
    </source>
</evidence>
<proteinExistence type="predicted"/>
<name>A0AAV3PMA6_LITER</name>
<dbReference type="AlphaFoldDB" id="A0AAV3PMA6"/>
<protein>
    <submittedName>
        <fullName evidence="2">Uncharacterized protein</fullName>
    </submittedName>
</protein>
<reference evidence="2 3" key="1">
    <citation type="submission" date="2024-01" db="EMBL/GenBank/DDBJ databases">
        <title>The complete chloroplast genome sequence of Lithospermum erythrorhizon: insights into the phylogenetic relationship among Boraginaceae species and the maternal lineages of purple gromwells.</title>
        <authorList>
            <person name="Okada T."/>
            <person name="Watanabe K."/>
        </authorList>
    </citation>
    <scope>NUCLEOTIDE SEQUENCE [LARGE SCALE GENOMIC DNA]</scope>
</reference>
<gene>
    <name evidence="2" type="ORF">LIER_11156</name>
</gene>
<evidence type="ECO:0000313" key="3">
    <source>
        <dbReference type="Proteomes" id="UP001454036"/>
    </source>
</evidence>